<organism evidence="1 2">
    <name type="scientific">Chaetomium tenue</name>
    <dbReference type="NCBI Taxonomy" id="1854479"/>
    <lineage>
        <taxon>Eukaryota</taxon>
        <taxon>Fungi</taxon>
        <taxon>Dikarya</taxon>
        <taxon>Ascomycota</taxon>
        <taxon>Pezizomycotina</taxon>
        <taxon>Sordariomycetes</taxon>
        <taxon>Sordariomycetidae</taxon>
        <taxon>Sordariales</taxon>
        <taxon>Chaetomiaceae</taxon>
        <taxon>Chaetomium</taxon>
    </lineage>
</organism>
<keyword evidence="2" id="KW-1185">Reference proteome</keyword>
<protein>
    <submittedName>
        <fullName evidence="1">Glycoside hydrolase family 31 protein</fullName>
    </submittedName>
</protein>
<dbReference type="EMBL" id="JAGIZQ010000001">
    <property type="protein sequence ID" value="KAH6650587.1"/>
    <property type="molecule type" value="Genomic_DNA"/>
</dbReference>
<name>A0ACB7PN02_9PEZI</name>
<comment type="caution">
    <text evidence="1">The sequence shown here is derived from an EMBL/GenBank/DDBJ whole genome shotgun (WGS) entry which is preliminary data.</text>
</comment>
<sequence length="1149" mass="125911">SRWRDTSTCESTVTAILTPGQTCPADSFSSGHDTSPSTLLPASTPNFASSLFVLTAGLETVLADTTSGYDKTDQRVPVLQAGAGSCSRLLAGWPWPAWIEDKFTADQSGLQAYILLGVLLSLFFLGLTYAVRNHSRITLTGRLKNPWLILPAMALFGFTTLFLLTGLHLHAASGHYGPSGHVGGPGMPDQVAEHAPVFTLPASADVGKNVLPSIQDPEAIDPQTVCPGYKASNVQDTESGFTADLDLAGSACNVYGNDVENLALSVEFQSEDRIHVEIRPRYLSPENETWFLLPEELVPRPSTKKSDSHRSSGLVVSWSNEPTFSFAVKRVENGDVLFSTEGKVLVYEDQFIEFVSSLPEDYNLYGLGEVLHGFRLGNNFTRTLFAADVADTIDANLYGSHPIYLDTRYFTAGHSGKLTYAANATDKTAQYLSYTHGVFLRNAHTQEILLQPSGITWRTLGGSVDLYFYSGPNAEDVISSYQQSTAGLPAMQQYWTLGYHQCRWGYDSWAALQEVVDNFAKFEIPLETIWSDIDYMKQYRDFENDPVNFNYDEGAEFLTKLHAKGQHYIPIVDSAIYAPNPENPSDAYAPYDRGIEAKAFIMNPDGSIYYGAVWPGYTVFPDWVGAVLNGSGAIDWWINELSRWSEKVAFDGLWIDMSEVASFCVGSCGSGNLTLNPAHPPFHLPGEPGNLILQYPEGFELTNSSEAFPAASALREQEAASSTTASPTSYHRTTPTPGARDINWPPYVVNNFHGDLAVHAISPNATHHGGYVQYDFHNLFGHQILNATYQALLQISPTKRPFIIGRSTFAGSGKWAGHWGGDNEASWSHMAFSIPQALTFSLFGIPMFGVDTCGFGGNSVLELCARWMQLSAFFPFYRNHNILGAIPQEPYLWADVADAARAAMRVRYALLPYLYTLLARASARGDAVMRALAWEFPREPWLAAADRQFLLGPALLVSPCLEQGATTVGVVFPGVGAGTLWYDWYTGAAVEGVAPGRNVTLEAPLGHIPVHVRGGSVVPVQEPGMTTAQSRRKPWGLVVALDWEGLARGELYLDDGESLVPGAVTWVQFTATSTSISADPRGDYVDTNALGNATVMGLTKGPVRVWMNSHVLDLANWNYDEEKATLSLHGLNDLFPQGAWAERWEIKWE</sequence>
<evidence type="ECO:0000313" key="2">
    <source>
        <dbReference type="Proteomes" id="UP000724584"/>
    </source>
</evidence>
<keyword evidence="1" id="KW-0378">Hydrolase</keyword>
<reference evidence="1 2" key="1">
    <citation type="journal article" date="2021" name="Nat. Commun.">
        <title>Genetic determinants of endophytism in the Arabidopsis root mycobiome.</title>
        <authorList>
            <person name="Mesny F."/>
            <person name="Miyauchi S."/>
            <person name="Thiergart T."/>
            <person name="Pickel B."/>
            <person name="Atanasova L."/>
            <person name="Karlsson M."/>
            <person name="Huettel B."/>
            <person name="Barry K.W."/>
            <person name="Haridas S."/>
            <person name="Chen C."/>
            <person name="Bauer D."/>
            <person name="Andreopoulos W."/>
            <person name="Pangilinan J."/>
            <person name="LaButti K."/>
            <person name="Riley R."/>
            <person name="Lipzen A."/>
            <person name="Clum A."/>
            <person name="Drula E."/>
            <person name="Henrissat B."/>
            <person name="Kohler A."/>
            <person name="Grigoriev I.V."/>
            <person name="Martin F.M."/>
            <person name="Hacquard S."/>
        </authorList>
    </citation>
    <scope>NUCLEOTIDE SEQUENCE [LARGE SCALE GENOMIC DNA]</scope>
    <source>
        <strain evidence="1 2">MPI-SDFR-AT-0079</strain>
    </source>
</reference>
<proteinExistence type="predicted"/>
<gene>
    <name evidence="1" type="ORF">F5144DRAFT_637576</name>
</gene>
<dbReference type="Proteomes" id="UP000724584">
    <property type="component" value="Unassembled WGS sequence"/>
</dbReference>
<evidence type="ECO:0000313" key="1">
    <source>
        <dbReference type="EMBL" id="KAH6650587.1"/>
    </source>
</evidence>
<accession>A0ACB7PN02</accession>
<feature type="non-terminal residue" evidence="1">
    <location>
        <position position="1"/>
    </location>
</feature>